<sequence>MKIETTQMDLVWFGITTVAVLYLVARTISTLEKISNKVDRMVEHIGMEVDSAIARLSKEATVIIGNLEKNASVCRDNLFQHAQAVELKCYRSKSGIAFGLGPRSSKKKSSPSPSISPVNSMNSRTIQPALEQNVAATGCESQPPKKDHHQLVAIHKCIDKIFKLKYRWMSKNAKNKRSLKQATT</sequence>
<dbReference type="Gramene" id="EFJ08613">
    <property type="protein sequence ID" value="EFJ08613"/>
    <property type="gene ID" value="SELMODRAFT_428785"/>
</dbReference>
<accession>D8T3Z9</accession>
<dbReference type="AlphaFoldDB" id="D8T3Z9"/>
<evidence type="ECO:0000256" key="1">
    <source>
        <dbReference type="SAM" id="MobiDB-lite"/>
    </source>
</evidence>
<evidence type="ECO:0000313" key="3">
    <source>
        <dbReference type="EMBL" id="EFJ08613.1"/>
    </source>
</evidence>
<keyword evidence="2" id="KW-1133">Transmembrane helix</keyword>
<dbReference type="EMBL" id="GL377672">
    <property type="protein sequence ID" value="EFJ08613.1"/>
    <property type="molecule type" value="Genomic_DNA"/>
</dbReference>
<protein>
    <submittedName>
        <fullName evidence="3">Uncharacterized protein</fullName>
    </submittedName>
</protein>
<dbReference type="KEGG" id="smo:SELMODRAFT_428785"/>
<reference evidence="3 4" key="1">
    <citation type="journal article" date="2011" name="Science">
        <title>The Selaginella genome identifies genetic changes associated with the evolution of vascular plants.</title>
        <authorList>
            <person name="Banks J.A."/>
            <person name="Nishiyama T."/>
            <person name="Hasebe M."/>
            <person name="Bowman J.L."/>
            <person name="Gribskov M."/>
            <person name="dePamphilis C."/>
            <person name="Albert V.A."/>
            <person name="Aono N."/>
            <person name="Aoyama T."/>
            <person name="Ambrose B.A."/>
            <person name="Ashton N.W."/>
            <person name="Axtell M.J."/>
            <person name="Barker E."/>
            <person name="Barker M.S."/>
            <person name="Bennetzen J.L."/>
            <person name="Bonawitz N.D."/>
            <person name="Chapple C."/>
            <person name="Cheng C."/>
            <person name="Correa L.G."/>
            <person name="Dacre M."/>
            <person name="DeBarry J."/>
            <person name="Dreyer I."/>
            <person name="Elias M."/>
            <person name="Engstrom E.M."/>
            <person name="Estelle M."/>
            <person name="Feng L."/>
            <person name="Finet C."/>
            <person name="Floyd S.K."/>
            <person name="Frommer W.B."/>
            <person name="Fujita T."/>
            <person name="Gramzow L."/>
            <person name="Gutensohn M."/>
            <person name="Harholt J."/>
            <person name="Hattori M."/>
            <person name="Heyl A."/>
            <person name="Hirai T."/>
            <person name="Hiwatashi Y."/>
            <person name="Ishikawa M."/>
            <person name="Iwata M."/>
            <person name="Karol K.G."/>
            <person name="Koehler B."/>
            <person name="Kolukisaoglu U."/>
            <person name="Kubo M."/>
            <person name="Kurata T."/>
            <person name="Lalonde S."/>
            <person name="Li K."/>
            <person name="Li Y."/>
            <person name="Litt A."/>
            <person name="Lyons E."/>
            <person name="Manning G."/>
            <person name="Maruyama T."/>
            <person name="Michael T.P."/>
            <person name="Mikami K."/>
            <person name="Miyazaki S."/>
            <person name="Morinaga S."/>
            <person name="Murata T."/>
            <person name="Mueller-Roeber B."/>
            <person name="Nelson D.R."/>
            <person name="Obara M."/>
            <person name="Oguri Y."/>
            <person name="Olmstead R.G."/>
            <person name="Onodera N."/>
            <person name="Petersen B.L."/>
            <person name="Pils B."/>
            <person name="Prigge M."/>
            <person name="Rensing S.A."/>
            <person name="Riano-Pachon D.M."/>
            <person name="Roberts A.W."/>
            <person name="Sato Y."/>
            <person name="Scheller H.V."/>
            <person name="Schulz B."/>
            <person name="Schulz C."/>
            <person name="Shakirov E.V."/>
            <person name="Shibagaki N."/>
            <person name="Shinohara N."/>
            <person name="Shippen D.E."/>
            <person name="Soerensen I."/>
            <person name="Sotooka R."/>
            <person name="Sugimoto N."/>
            <person name="Sugita M."/>
            <person name="Sumikawa N."/>
            <person name="Tanurdzic M."/>
            <person name="Theissen G."/>
            <person name="Ulvskov P."/>
            <person name="Wakazuki S."/>
            <person name="Weng J.K."/>
            <person name="Willats W.W."/>
            <person name="Wipf D."/>
            <person name="Wolf P.G."/>
            <person name="Yang L."/>
            <person name="Zimmer A.D."/>
            <person name="Zhu Q."/>
            <person name="Mitros T."/>
            <person name="Hellsten U."/>
            <person name="Loque D."/>
            <person name="Otillar R."/>
            <person name="Salamov A."/>
            <person name="Schmutz J."/>
            <person name="Shapiro H."/>
            <person name="Lindquist E."/>
            <person name="Lucas S."/>
            <person name="Rokhsar D."/>
            <person name="Grigoriev I.V."/>
        </authorList>
    </citation>
    <scope>NUCLEOTIDE SEQUENCE [LARGE SCALE GENOMIC DNA]</scope>
</reference>
<feature type="transmembrane region" description="Helical" evidence="2">
    <location>
        <begin position="12"/>
        <end position="31"/>
    </location>
</feature>
<keyword evidence="2" id="KW-0812">Transmembrane</keyword>
<evidence type="ECO:0000256" key="2">
    <source>
        <dbReference type="SAM" id="Phobius"/>
    </source>
</evidence>
<keyword evidence="4" id="KW-1185">Reference proteome</keyword>
<dbReference type="InParanoid" id="D8T3Z9"/>
<proteinExistence type="predicted"/>
<organism evidence="4">
    <name type="scientific">Selaginella moellendorffii</name>
    <name type="common">Spikemoss</name>
    <dbReference type="NCBI Taxonomy" id="88036"/>
    <lineage>
        <taxon>Eukaryota</taxon>
        <taxon>Viridiplantae</taxon>
        <taxon>Streptophyta</taxon>
        <taxon>Embryophyta</taxon>
        <taxon>Tracheophyta</taxon>
        <taxon>Lycopodiopsida</taxon>
        <taxon>Selaginellales</taxon>
        <taxon>Selaginellaceae</taxon>
        <taxon>Selaginella</taxon>
    </lineage>
</organism>
<evidence type="ECO:0000313" key="4">
    <source>
        <dbReference type="Proteomes" id="UP000001514"/>
    </source>
</evidence>
<gene>
    <name evidence="3" type="ORF">SELMODRAFT_428785</name>
</gene>
<keyword evidence="2" id="KW-0472">Membrane</keyword>
<dbReference type="HOGENOM" id="CLU_1477527_0_0_1"/>
<feature type="region of interest" description="Disordered" evidence="1">
    <location>
        <begin position="101"/>
        <end position="121"/>
    </location>
</feature>
<dbReference type="Proteomes" id="UP000001514">
    <property type="component" value="Unassembled WGS sequence"/>
</dbReference>
<name>D8T3Z9_SELML</name>